<dbReference type="InterPro" id="IPR006027">
    <property type="entry name" value="NusB_RsmB_TIM44"/>
</dbReference>
<keyword evidence="4 6" id="KW-0805">Transcription regulation</keyword>
<dbReference type="HAMAP" id="MF_00073">
    <property type="entry name" value="NusB"/>
    <property type="match status" value="1"/>
</dbReference>
<dbReference type="SUPFAM" id="SSF48013">
    <property type="entry name" value="NusB-like"/>
    <property type="match status" value="1"/>
</dbReference>
<dbReference type="NCBIfam" id="TIGR01951">
    <property type="entry name" value="nusB"/>
    <property type="match status" value="1"/>
</dbReference>
<dbReference type="InterPro" id="IPR011605">
    <property type="entry name" value="NusB_fam"/>
</dbReference>
<dbReference type="Gene3D" id="1.10.940.10">
    <property type="entry name" value="NusB-like"/>
    <property type="match status" value="1"/>
</dbReference>
<evidence type="ECO:0000256" key="5">
    <source>
        <dbReference type="ARBA" id="ARBA00023163"/>
    </source>
</evidence>
<evidence type="ECO:0000256" key="3">
    <source>
        <dbReference type="ARBA" id="ARBA00022884"/>
    </source>
</evidence>
<proteinExistence type="inferred from homology"/>
<comment type="function">
    <text evidence="6">Involved in transcription antitermination. Required for transcription of ribosomal RNA (rRNA) genes. Binds specifically to the boxA antiterminator sequence of the ribosomal RNA (rrn) operons.</text>
</comment>
<evidence type="ECO:0000256" key="6">
    <source>
        <dbReference type="HAMAP-Rule" id="MF_00073"/>
    </source>
</evidence>
<dbReference type="RefSeq" id="WP_144019317.1">
    <property type="nucleotide sequence ID" value="NZ_FUYC01000006.1"/>
</dbReference>
<dbReference type="PANTHER" id="PTHR11078:SF3">
    <property type="entry name" value="ANTITERMINATION NUSB DOMAIN-CONTAINING PROTEIN"/>
    <property type="match status" value="1"/>
</dbReference>
<keyword evidence="5 6" id="KW-0804">Transcription</keyword>
<comment type="similarity">
    <text evidence="1 6">Belongs to the NusB family.</text>
</comment>
<dbReference type="AlphaFoldDB" id="A0A1T4X1M1"/>
<keyword evidence="2 6" id="KW-0889">Transcription antitermination</keyword>
<dbReference type="GO" id="GO:0003723">
    <property type="term" value="F:RNA binding"/>
    <property type="evidence" value="ECO:0007669"/>
    <property type="project" value="UniProtKB-UniRule"/>
</dbReference>
<evidence type="ECO:0000313" key="8">
    <source>
        <dbReference type="EMBL" id="SKA83337.1"/>
    </source>
</evidence>
<keyword evidence="9" id="KW-1185">Reference proteome</keyword>
<sequence length="164" mass="18492">MMDDFKAPRKGAGNRRKSNRRTGRMLAFQVLFAQSFTASEDVSALERDFAENPAVLAVENESVSEFAHDLVLGVYCRARQLDEIVNRYSKHWKLERIAKVELTILRLALFEMLFTELPLKVAINEAIELSKEFGDGNSRNFINGILDAAARAVESGDLGQHKTF</sequence>
<feature type="domain" description="NusB/RsmB/TIM44" evidence="7">
    <location>
        <begin position="24"/>
        <end position="151"/>
    </location>
</feature>
<gene>
    <name evidence="6" type="primary">nusB</name>
    <name evidence="8" type="ORF">SAMN02745704_01624</name>
</gene>
<dbReference type="Proteomes" id="UP000190027">
    <property type="component" value="Unassembled WGS sequence"/>
</dbReference>
<dbReference type="GO" id="GO:0005829">
    <property type="term" value="C:cytosol"/>
    <property type="evidence" value="ECO:0007669"/>
    <property type="project" value="TreeGrafter"/>
</dbReference>
<evidence type="ECO:0000259" key="7">
    <source>
        <dbReference type="Pfam" id="PF01029"/>
    </source>
</evidence>
<dbReference type="EMBL" id="FUYC01000006">
    <property type="protein sequence ID" value="SKA83337.1"/>
    <property type="molecule type" value="Genomic_DNA"/>
</dbReference>
<evidence type="ECO:0000256" key="4">
    <source>
        <dbReference type="ARBA" id="ARBA00023015"/>
    </source>
</evidence>
<dbReference type="PANTHER" id="PTHR11078">
    <property type="entry name" value="N UTILIZATION SUBSTANCE PROTEIN B-RELATED"/>
    <property type="match status" value="1"/>
</dbReference>
<evidence type="ECO:0000313" key="9">
    <source>
        <dbReference type="Proteomes" id="UP000190027"/>
    </source>
</evidence>
<dbReference type="STRING" id="1121449.SAMN02745704_01624"/>
<evidence type="ECO:0000256" key="2">
    <source>
        <dbReference type="ARBA" id="ARBA00022814"/>
    </source>
</evidence>
<protein>
    <recommendedName>
        <fullName evidence="6">Transcription antitermination protein NusB</fullName>
    </recommendedName>
    <alternativeName>
        <fullName evidence="6">Antitermination factor NusB</fullName>
    </alternativeName>
</protein>
<evidence type="ECO:0000256" key="1">
    <source>
        <dbReference type="ARBA" id="ARBA00005952"/>
    </source>
</evidence>
<organism evidence="8 9">
    <name type="scientific">Paucidesulfovibrio gracilis DSM 16080</name>
    <dbReference type="NCBI Taxonomy" id="1121449"/>
    <lineage>
        <taxon>Bacteria</taxon>
        <taxon>Pseudomonadati</taxon>
        <taxon>Thermodesulfobacteriota</taxon>
        <taxon>Desulfovibrionia</taxon>
        <taxon>Desulfovibrionales</taxon>
        <taxon>Desulfovibrionaceae</taxon>
        <taxon>Paucidesulfovibrio</taxon>
    </lineage>
</organism>
<keyword evidence="3 6" id="KW-0694">RNA-binding</keyword>
<dbReference type="InterPro" id="IPR035926">
    <property type="entry name" value="NusB-like_sf"/>
</dbReference>
<dbReference type="GO" id="GO:0006353">
    <property type="term" value="P:DNA-templated transcription termination"/>
    <property type="evidence" value="ECO:0007669"/>
    <property type="project" value="UniProtKB-UniRule"/>
</dbReference>
<dbReference type="GO" id="GO:0031564">
    <property type="term" value="P:transcription antitermination"/>
    <property type="evidence" value="ECO:0007669"/>
    <property type="project" value="UniProtKB-KW"/>
</dbReference>
<dbReference type="Pfam" id="PF01029">
    <property type="entry name" value="NusB"/>
    <property type="match status" value="1"/>
</dbReference>
<accession>A0A1T4X1M1</accession>
<reference evidence="8 9" key="1">
    <citation type="submission" date="2017-02" db="EMBL/GenBank/DDBJ databases">
        <authorList>
            <person name="Peterson S.W."/>
        </authorList>
    </citation>
    <scope>NUCLEOTIDE SEQUENCE [LARGE SCALE GENOMIC DNA]</scope>
    <source>
        <strain evidence="8 9">DSM 16080</strain>
    </source>
</reference>
<name>A0A1T4X1M1_9BACT</name>
<dbReference type="OrthoDB" id="9797817at2"/>